<dbReference type="NCBIfam" id="TIGR03170">
    <property type="entry name" value="flgA_cterm"/>
    <property type="match status" value="1"/>
</dbReference>
<dbReference type="Pfam" id="PF17656">
    <property type="entry name" value="ChapFlgA_N"/>
    <property type="match status" value="1"/>
</dbReference>
<dbReference type="GO" id="GO:0044780">
    <property type="term" value="P:bacterial-type flagellum assembly"/>
    <property type="evidence" value="ECO:0007669"/>
    <property type="project" value="InterPro"/>
</dbReference>
<comment type="subcellular location">
    <subcellularLocation>
        <location evidence="1">Periplasm</location>
    </subcellularLocation>
</comment>
<keyword evidence="5" id="KW-0574">Periplasm</keyword>
<dbReference type="GO" id="GO:0042597">
    <property type="term" value="C:periplasmic space"/>
    <property type="evidence" value="ECO:0007669"/>
    <property type="project" value="UniProtKB-SubCell"/>
</dbReference>
<dbReference type="PANTHER" id="PTHR36307">
    <property type="entry name" value="FLAGELLA BASAL BODY P-RING FORMATION PROTEIN FLGA"/>
    <property type="match status" value="1"/>
</dbReference>
<feature type="domain" description="SAF" evidence="7">
    <location>
        <begin position="130"/>
        <end position="192"/>
    </location>
</feature>
<dbReference type="SMART" id="SM00858">
    <property type="entry name" value="SAF"/>
    <property type="match status" value="1"/>
</dbReference>
<protein>
    <recommendedName>
        <fullName evidence="3">Flagella basal body P-ring formation protein FlgA</fullName>
    </recommendedName>
</protein>
<keyword evidence="8" id="KW-0966">Cell projection</keyword>
<comment type="function">
    <text evidence="6">Involved in the assembly process of the P-ring formation. It may associate with FlgF on the rod constituting a structure essential for the P-ring assembly or may act as a modulator protein for the P-ring assembly.</text>
</comment>
<reference evidence="8 9" key="1">
    <citation type="submission" date="2018-04" db="EMBL/GenBank/DDBJ databases">
        <title>Genomic Encyclopedia of Type Strains, Phase IV (KMG-IV): sequencing the most valuable type-strain genomes for metagenomic binning, comparative biology and taxonomic classification.</title>
        <authorList>
            <person name="Goeker M."/>
        </authorList>
    </citation>
    <scope>NUCLEOTIDE SEQUENCE [LARGE SCALE GENOMIC DNA]</scope>
    <source>
        <strain evidence="8 9">DSM 104150</strain>
    </source>
</reference>
<dbReference type="CDD" id="cd11614">
    <property type="entry name" value="SAF_CpaB_FlgA_like"/>
    <property type="match status" value="1"/>
</dbReference>
<evidence type="ECO:0000256" key="5">
    <source>
        <dbReference type="ARBA" id="ARBA00022764"/>
    </source>
</evidence>
<dbReference type="InterPro" id="IPR041231">
    <property type="entry name" value="FlgA_N"/>
</dbReference>
<comment type="caution">
    <text evidence="8">The sequence shown here is derived from an EMBL/GenBank/DDBJ whole genome shotgun (WGS) entry which is preliminary data.</text>
</comment>
<dbReference type="EMBL" id="QICN01000009">
    <property type="protein sequence ID" value="PXV65766.1"/>
    <property type="molecule type" value="Genomic_DNA"/>
</dbReference>
<dbReference type="Pfam" id="PF13144">
    <property type="entry name" value="ChapFlgA"/>
    <property type="match status" value="1"/>
</dbReference>
<evidence type="ECO:0000256" key="2">
    <source>
        <dbReference type="ARBA" id="ARBA00010474"/>
    </source>
</evidence>
<organism evidence="8 9">
    <name type="scientific">Sinimarinibacterium flocculans</name>
    <dbReference type="NCBI Taxonomy" id="985250"/>
    <lineage>
        <taxon>Bacteria</taxon>
        <taxon>Pseudomonadati</taxon>
        <taxon>Pseudomonadota</taxon>
        <taxon>Gammaproteobacteria</taxon>
        <taxon>Nevskiales</taxon>
        <taxon>Nevskiaceae</taxon>
        <taxon>Sinimarinibacterium</taxon>
    </lineage>
</organism>
<dbReference type="Gene3D" id="2.30.30.760">
    <property type="match status" value="1"/>
</dbReference>
<keyword evidence="8" id="KW-0969">Cilium</keyword>
<evidence type="ECO:0000256" key="4">
    <source>
        <dbReference type="ARBA" id="ARBA00022729"/>
    </source>
</evidence>
<accession>A0A318E948</accession>
<dbReference type="InterPro" id="IPR039246">
    <property type="entry name" value="Flagellar_FlgA"/>
</dbReference>
<evidence type="ECO:0000256" key="1">
    <source>
        <dbReference type="ARBA" id="ARBA00004418"/>
    </source>
</evidence>
<dbReference type="Proteomes" id="UP000248330">
    <property type="component" value="Unassembled WGS sequence"/>
</dbReference>
<evidence type="ECO:0000256" key="3">
    <source>
        <dbReference type="ARBA" id="ARBA00014754"/>
    </source>
</evidence>
<keyword evidence="8" id="KW-0282">Flagellum</keyword>
<gene>
    <name evidence="8" type="ORF">C8D93_109145</name>
</gene>
<evidence type="ECO:0000259" key="7">
    <source>
        <dbReference type="SMART" id="SM00858"/>
    </source>
</evidence>
<name>A0A318E948_9GAMM</name>
<keyword evidence="4" id="KW-0732">Signal</keyword>
<proteinExistence type="inferred from homology"/>
<evidence type="ECO:0000313" key="8">
    <source>
        <dbReference type="EMBL" id="PXV65766.1"/>
    </source>
</evidence>
<evidence type="ECO:0000256" key="6">
    <source>
        <dbReference type="ARBA" id="ARBA00025643"/>
    </source>
</evidence>
<dbReference type="AlphaFoldDB" id="A0A318E948"/>
<dbReference type="Gene3D" id="3.90.1210.10">
    <property type="entry name" value="Antifreeze-like/N-acetylneuraminic acid synthase C-terminal domain"/>
    <property type="match status" value="1"/>
</dbReference>
<dbReference type="InterPro" id="IPR013974">
    <property type="entry name" value="SAF"/>
</dbReference>
<dbReference type="PANTHER" id="PTHR36307:SF1">
    <property type="entry name" value="FLAGELLA BASAL BODY P-RING FORMATION PROTEIN FLGA"/>
    <property type="match status" value="1"/>
</dbReference>
<sequence>MGLRLYRPRIAEVDPELPATCWHATCSGCGMNRSVPILLAAAVLSPAVFAAPVESPARIDAVAVAAVAAQLPASAQVSGGALDPRLRLPACGQAPTADPPALRGSQTSVTVRCAQPAWTVYVPVRISDMRPVVVVSQAVARGERLGADRVVLQTRDVATLPFGYFAGLDEVAGLEARRSLQAGAVLTPNDAQLPQLVRRGQSVTVVGRSGGIEVRAEGTAMGNAAQGERVRVRNAGSRRVVEGVVTADGVVEVSL</sequence>
<comment type="similarity">
    <text evidence="2">Belongs to the FlgA family.</text>
</comment>
<dbReference type="InterPro" id="IPR017585">
    <property type="entry name" value="SAF_FlgA"/>
</dbReference>
<keyword evidence="9" id="KW-1185">Reference proteome</keyword>
<evidence type="ECO:0000313" key="9">
    <source>
        <dbReference type="Proteomes" id="UP000248330"/>
    </source>
</evidence>